<dbReference type="GO" id="GO:0016887">
    <property type="term" value="F:ATP hydrolysis activity"/>
    <property type="evidence" value="ECO:0007669"/>
    <property type="project" value="InterPro"/>
</dbReference>
<dbReference type="GO" id="GO:0005886">
    <property type="term" value="C:plasma membrane"/>
    <property type="evidence" value="ECO:0007669"/>
    <property type="project" value="UniProtKB-SubCell"/>
</dbReference>
<dbReference type="SUPFAM" id="SSF90123">
    <property type="entry name" value="ABC transporter transmembrane region"/>
    <property type="match status" value="2"/>
</dbReference>
<feature type="transmembrane region" description="Helical" evidence="11">
    <location>
        <begin position="112"/>
        <end position="132"/>
    </location>
</feature>
<proteinExistence type="inferred from homology"/>
<feature type="transmembrane region" description="Helical" evidence="11">
    <location>
        <begin position="980"/>
        <end position="1011"/>
    </location>
</feature>
<dbReference type="InterPro" id="IPR036640">
    <property type="entry name" value="ABC1_TM_sf"/>
</dbReference>
<dbReference type="InterPro" id="IPR011527">
    <property type="entry name" value="ABC1_TM_dom"/>
</dbReference>
<dbReference type="InterPro" id="IPR027417">
    <property type="entry name" value="P-loop_NTPase"/>
</dbReference>
<dbReference type="PROSITE" id="PS50929">
    <property type="entry name" value="ABC_TM1F"/>
    <property type="match status" value="2"/>
</dbReference>
<keyword evidence="5 11" id="KW-0812">Transmembrane</keyword>
<feature type="transmembrane region" description="Helical" evidence="11">
    <location>
        <begin position="389"/>
        <end position="408"/>
    </location>
</feature>
<dbReference type="Gene3D" id="1.20.1560.10">
    <property type="entry name" value="ABC transporter type 1, transmembrane domain"/>
    <property type="match status" value="2"/>
</dbReference>
<organism evidence="14 15">
    <name type="scientific">Purpureocillium lavendulum</name>
    <dbReference type="NCBI Taxonomy" id="1247861"/>
    <lineage>
        <taxon>Eukaryota</taxon>
        <taxon>Fungi</taxon>
        <taxon>Dikarya</taxon>
        <taxon>Ascomycota</taxon>
        <taxon>Pezizomycotina</taxon>
        <taxon>Sordariomycetes</taxon>
        <taxon>Hypocreomycetidae</taxon>
        <taxon>Hypocreales</taxon>
        <taxon>Ophiocordycipitaceae</taxon>
        <taxon>Purpureocillium</taxon>
    </lineage>
</organism>
<keyword evidence="9 11" id="KW-0472">Membrane</keyword>
<evidence type="ECO:0000256" key="7">
    <source>
        <dbReference type="ARBA" id="ARBA00022840"/>
    </source>
</evidence>
<dbReference type="CDD" id="cd18579">
    <property type="entry name" value="ABC_6TM_ABCC_D1"/>
    <property type="match status" value="1"/>
</dbReference>
<sequence length="1408" mass="152190">MNHTSAAADAAFGPQLTNHFDFTLVFEQSILSIGPSVVLLLASAVRITLLSKRPFTFRTSNLLWAKLVNPPMLPVSQFYALLIHQGCAAAVVSAVGDLAIGSLLYAEHRHSYSPSILLSLYLSVTILFDIATVRSLFLRRDLRIVGAVSAATLLVKLILLVLEEVPKRDPSTSKTSQELSSGLWNRSVFWWLRSTFHQGFTAFLGVDDLPTLDQGLDTASLGSRLEKAWNSVNRSGKHCLAVATWSAFKTTFWSAVLPRLCFTGFTFAQPFLINTIIDFIGSPAAEHAQRGAVAGLIGATALVYFGIAFSRCHYMHRTYRLITAVRGGMVTLIFSKALDLDVATAKESAAVTLMSTDIDGIAAGLQKVHDIWSSVIELGLGIYLLQRQVGAACFLIVIPGVLSSFATARVARGMGPARVLWNSKVQTRVTTTSATLSHIKGLKIMGLSDRISKLIQSLRVVELDSSKTFPNLSDQLTPILIIAAAVFWTKGSQGLSIAEAFTSLSIVTLVSTPIVNIIAAYPSFVAGLACFGRIQAFMLGTDRTEYRSLPPSSNASTFRAEFQGENVELDTVQGGTAPRERASLDAAPAIHIQKASFALHCGDNAVLHAIDLTIRPGELTMIVGPVGSGKSTLLKAILGEARLLSGQIHLTSGPVAYCDQTAWLRLGSVRDNILGPNAFDGKWYATVLRACALEKDVALLGDGDLTSVGSGGNALSGGQKQRVCLARAVYSRCPILLLDNVFSALDQQTSRDVFARLLGPDGLLRKSKRTVLLATHALECLSSADTVVALNRAGSVVSQTVPSDMNLNEEYMEALGMGGDVTVTDDAQDAGPATTSPGKQPSTPELTRKIGDMSLYKFYLQSCGVFLFVIWLALAAGYIFSGKLPQIWLRIWTEHGTTNHAEVYFGGYLAFGVICTVLSGSCVYFFMIVAVPKSAQFAGRAPLWFFTSTDTSTVLNRFSQDMTLVDQVLPTSVFTTTFDVYNVIAGAALIASGATYVAAIIPVCAGVIYFIQKFYLRTSRQMRHLDLEAKSPLYRLFTETAAGIITVRAFGWKRDMAEENLELLDHSQRPYYTMYCIQRWLNVVLDLLVAAIAIVLVGFALGFSNTATQGSIGLALINVMEFNQSLSMLINSWTGLETSLGAIARLKSFIAETKTEDLDMEHEMPPADWPRRGAIELKNVTAKYNAQDAQSQPAVRNVDLTILPGQKVAVIGRTGSGKSSLILTLLHLLDVEAGHLTIDGLDVSRMPRQALRSAIVTIPQDSPELPGSVRDNLALFDSSSASEDNGEDHVMQQALRRVGLWEVVSEQGGLEAELDDVGLSAGQKQLFSLARALLVVRKRRASGGVVLMDEPTSSLDEETDARMRSIVADEFKDYTVLVVSHRLDAAKDADVVVRVDGGSVVEVVVARG</sequence>
<dbReference type="SUPFAM" id="SSF52540">
    <property type="entry name" value="P-loop containing nucleoside triphosphate hydrolases"/>
    <property type="match status" value="2"/>
</dbReference>
<dbReference type="FunFam" id="3.40.50.300:FF:002145">
    <property type="entry name" value="ABC transporter (MsbA subfamily)"/>
    <property type="match status" value="1"/>
</dbReference>
<dbReference type="InterPro" id="IPR003593">
    <property type="entry name" value="AAA+_ATPase"/>
</dbReference>
<comment type="subcellular location">
    <subcellularLocation>
        <location evidence="1">Cell membrane</location>
        <topology evidence="1">Multi-pass membrane protein</topology>
    </subcellularLocation>
</comment>
<dbReference type="SMART" id="SM00382">
    <property type="entry name" value="AAA"/>
    <property type="match status" value="2"/>
</dbReference>
<feature type="transmembrane region" description="Helical" evidence="11">
    <location>
        <begin position="1080"/>
        <end position="1103"/>
    </location>
</feature>
<keyword evidence="15" id="KW-1185">Reference proteome</keyword>
<dbReference type="EMBL" id="JAQHRD010000003">
    <property type="protein sequence ID" value="KAJ6443435.1"/>
    <property type="molecule type" value="Genomic_DNA"/>
</dbReference>
<evidence type="ECO:0000259" key="13">
    <source>
        <dbReference type="PROSITE" id="PS50929"/>
    </source>
</evidence>
<dbReference type="InterPro" id="IPR050173">
    <property type="entry name" value="ABC_transporter_C-like"/>
</dbReference>
<feature type="domain" description="ABC transmembrane type-1" evidence="13">
    <location>
        <begin position="860"/>
        <end position="1138"/>
    </location>
</feature>
<evidence type="ECO:0000256" key="4">
    <source>
        <dbReference type="ARBA" id="ARBA00022475"/>
    </source>
</evidence>
<dbReference type="FunFam" id="1.20.1560.10:FF:000066">
    <property type="entry name" value="ABC multidrug transporter (Eurofung)"/>
    <property type="match status" value="1"/>
</dbReference>
<dbReference type="CDD" id="cd18580">
    <property type="entry name" value="ABC_6TM_ABCC_D2"/>
    <property type="match status" value="1"/>
</dbReference>
<dbReference type="PROSITE" id="PS00211">
    <property type="entry name" value="ABC_TRANSPORTER_1"/>
    <property type="match status" value="2"/>
</dbReference>
<reference evidence="14" key="1">
    <citation type="submission" date="2023-01" db="EMBL/GenBank/DDBJ databases">
        <title>The growth and conidiation of Purpureocillium lavendulum are regulated by nitrogen source and histone H3K14 acetylation.</title>
        <authorList>
            <person name="Tang P."/>
            <person name="Han J."/>
            <person name="Zhang C."/>
            <person name="Tang P."/>
            <person name="Qi F."/>
            <person name="Zhang K."/>
            <person name="Liang L."/>
        </authorList>
    </citation>
    <scope>NUCLEOTIDE SEQUENCE</scope>
    <source>
        <strain evidence="14">YMF1.00683</strain>
    </source>
</reference>
<name>A0AB34FWS3_9HYPO</name>
<dbReference type="InterPro" id="IPR044726">
    <property type="entry name" value="ABCC_6TM_D2"/>
</dbReference>
<keyword evidence="8 11" id="KW-1133">Transmembrane helix</keyword>
<keyword evidence="3" id="KW-0813">Transport</keyword>
<evidence type="ECO:0000256" key="1">
    <source>
        <dbReference type="ARBA" id="ARBA00004651"/>
    </source>
</evidence>
<evidence type="ECO:0000256" key="2">
    <source>
        <dbReference type="ARBA" id="ARBA00009726"/>
    </source>
</evidence>
<evidence type="ECO:0000313" key="15">
    <source>
        <dbReference type="Proteomes" id="UP001163105"/>
    </source>
</evidence>
<dbReference type="InterPro" id="IPR003439">
    <property type="entry name" value="ABC_transporter-like_ATP-bd"/>
</dbReference>
<dbReference type="CDD" id="cd03250">
    <property type="entry name" value="ABCC_MRP_domain1"/>
    <property type="match status" value="1"/>
</dbReference>
<feature type="domain" description="ABC transporter" evidence="12">
    <location>
        <begin position="1175"/>
        <end position="1406"/>
    </location>
</feature>
<dbReference type="GO" id="GO:0005524">
    <property type="term" value="F:ATP binding"/>
    <property type="evidence" value="ECO:0007669"/>
    <property type="project" value="UniProtKB-KW"/>
</dbReference>
<dbReference type="Gene3D" id="3.40.50.300">
    <property type="entry name" value="P-loop containing nucleotide triphosphate hydrolases"/>
    <property type="match status" value="2"/>
</dbReference>
<dbReference type="PANTHER" id="PTHR24223:SF399">
    <property type="entry name" value="ABC TRANSPORTER ATNG"/>
    <property type="match status" value="1"/>
</dbReference>
<evidence type="ECO:0000313" key="14">
    <source>
        <dbReference type="EMBL" id="KAJ6443435.1"/>
    </source>
</evidence>
<evidence type="ECO:0000256" key="5">
    <source>
        <dbReference type="ARBA" id="ARBA00022692"/>
    </source>
</evidence>
<evidence type="ECO:0000256" key="9">
    <source>
        <dbReference type="ARBA" id="ARBA00023136"/>
    </source>
</evidence>
<evidence type="ECO:0000256" key="6">
    <source>
        <dbReference type="ARBA" id="ARBA00022741"/>
    </source>
</evidence>
<dbReference type="InterPro" id="IPR044746">
    <property type="entry name" value="ABCC_6TM_D1"/>
</dbReference>
<dbReference type="Proteomes" id="UP001163105">
    <property type="component" value="Unassembled WGS sequence"/>
</dbReference>
<gene>
    <name evidence="14" type="primary">ABCC1</name>
    <name evidence="14" type="ORF">O9K51_04614</name>
</gene>
<feature type="transmembrane region" description="Helical" evidence="11">
    <location>
        <begin position="78"/>
        <end position="106"/>
    </location>
</feature>
<feature type="domain" description="ABC transmembrane type-1" evidence="13">
    <location>
        <begin position="260"/>
        <end position="526"/>
    </location>
</feature>
<evidence type="ECO:0000256" key="3">
    <source>
        <dbReference type="ARBA" id="ARBA00022448"/>
    </source>
</evidence>
<keyword evidence="10" id="KW-0325">Glycoprotein</keyword>
<dbReference type="InterPro" id="IPR017871">
    <property type="entry name" value="ABC_transporter-like_CS"/>
</dbReference>
<dbReference type="FunFam" id="1.20.1560.10:FF:000055">
    <property type="entry name" value="ABC multidrug transporter (Eurofung)"/>
    <property type="match status" value="1"/>
</dbReference>
<feature type="transmembrane region" description="Helical" evidence="11">
    <location>
        <begin position="291"/>
        <end position="309"/>
    </location>
</feature>
<dbReference type="PANTHER" id="PTHR24223">
    <property type="entry name" value="ATP-BINDING CASSETTE SUB-FAMILY C"/>
    <property type="match status" value="1"/>
</dbReference>
<keyword evidence="6" id="KW-0547">Nucleotide-binding</keyword>
<accession>A0AB34FWS3</accession>
<feature type="domain" description="ABC transporter" evidence="12">
    <location>
        <begin position="590"/>
        <end position="817"/>
    </location>
</feature>
<feature type="transmembrane region" description="Helical" evidence="11">
    <location>
        <begin position="908"/>
        <end position="931"/>
    </location>
</feature>
<evidence type="ECO:0000256" key="10">
    <source>
        <dbReference type="ARBA" id="ARBA00023180"/>
    </source>
</evidence>
<comment type="similarity">
    <text evidence="2">Belongs to the ABC transporter superfamily. ABCC family. Conjugate transporter (TC 3.A.1.208) subfamily.</text>
</comment>
<keyword evidence="7" id="KW-0067">ATP-binding</keyword>
<protein>
    <submittedName>
        <fullName evidence="14">Cyclic peptide transporter</fullName>
    </submittedName>
</protein>
<dbReference type="Pfam" id="PF00005">
    <property type="entry name" value="ABC_tran"/>
    <property type="match status" value="2"/>
</dbReference>
<feature type="transmembrane region" description="Helical" evidence="11">
    <location>
        <begin position="30"/>
        <end position="49"/>
    </location>
</feature>
<dbReference type="Pfam" id="PF00664">
    <property type="entry name" value="ABC_membrane"/>
    <property type="match status" value="1"/>
</dbReference>
<feature type="transmembrane region" description="Helical" evidence="11">
    <location>
        <begin position="858"/>
        <end position="880"/>
    </location>
</feature>
<dbReference type="PROSITE" id="PS50893">
    <property type="entry name" value="ABC_TRANSPORTER_2"/>
    <property type="match status" value="2"/>
</dbReference>
<dbReference type="GO" id="GO:0140359">
    <property type="term" value="F:ABC-type transporter activity"/>
    <property type="evidence" value="ECO:0007669"/>
    <property type="project" value="InterPro"/>
</dbReference>
<comment type="caution">
    <text evidence="14">The sequence shown here is derived from an EMBL/GenBank/DDBJ whole genome shotgun (WGS) entry which is preliminary data.</text>
</comment>
<evidence type="ECO:0000259" key="12">
    <source>
        <dbReference type="PROSITE" id="PS50893"/>
    </source>
</evidence>
<evidence type="ECO:0000256" key="11">
    <source>
        <dbReference type="SAM" id="Phobius"/>
    </source>
</evidence>
<evidence type="ECO:0000256" key="8">
    <source>
        <dbReference type="ARBA" id="ARBA00022989"/>
    </source>
</evidence>
<keyword evidence="4" id="KW-1003">Cell membrane</keyword>